<reference evidence="1 2" key="1">
    <citation type="submission" date="2014-03" db="EMBL/GenBank/DDBJ databases">
        <title>Draft genome of the hookworm Oesophagostomum dentatum.</title>
        <authorList>
            <person name="Mitreva M."/>
        </authorList>
    </citation>
    <scope>NUCLEOTIDE SEQUENCE [LARGE SCALE GENOMIC DNA]</scope>
    <source>
        <strain evidence="1 2">OD-Hann</strain>
    </source>
</reference>
<name>A0A0B1SIW5_OESDE</name>
<dbReference type="OrthoDB" id="5865829at2759"/>
<keyword evidence="2" id="KW-1185">Reference proteome</keyword>
<protein>
    <submittedName>
        <fullName evidence="1">Uncharacterized protein</fullName>
    </submittedName>
</protein>
<evidence type="ECO:0000313" key="1">
    <source>
        <dbReference type="EMBL" id="KHJ85273.1"/>
    </source>
</evidence>
<gene>
    <name evidence="1" type="ORF">OESDEN_15004</name>
</gene>
<organism evidence="1 2">
    <name type="scientific">Oesophagostomum dentatum</name>
    <name type="common">Nodular worm</name>
    <dbReference type="NCBI Taxonomy" id="61180"/>
    <lineage>
        <taxon>Eukaryota</taxon>
        <taxon>Metazoa</taxon>
        <taxon>Ecdysozoa</taxon>
        <taxon>Nematoda</taxon>
        <taxon>Chromadorea</taxon>
        <taxon>Rhabditida</taxon>
        <taxon>Rhabditina</taxon>
        <taxon>Rhabditomorpha</taxon>
        <taxon>Strongyloidea</taxon>
        <taxon>Strongylidae</taxon>
        <taxon>Oesophagostomum</taxon>
    </lineage>
</organism>
<sequence length="53" mass="6336">MIIIFLAEIYFYDYVFYKIYFEESLGNYSVVDRPDYGNSIYGTTVEITEDNQL</sequence>
<evidence type="ECO:0000313" key="2">
    <source>
        <dbReference type="Proteomes" id="UP000053660"/>
    </source>
</evidence>
<dbReference type="AlphaFoldDB" id="A0A0B1SIW5"/>
<accession>A0A0B1SIW5</accession>
<dbReference type="EMBL" id="KN564557">
    <property type="protein sequence ID" value="KHJ85273.1"/>
    <property type="molecule type" value="Genomic_DNA"/>
</dbReference>
<proteinExistence type="predicted"/>
<dbReference type="Proteomes" id="UP000053660">
    <property type="component" value="Unassembled WGS sequence"/>
</dbReference>